<gene>
    <name evidence="9" type="ORF">G3A44_05810</name>
</gene>
<evidence type="ECO:0000313" key="9">
    <source>
        <dbReference type="EMBL" id="NDY90713.1"/>
    </source>
</evidence>
<feature type="region of interest" description="Disordered" evidence="7">
    <location>
        <begin position="1"/>
        <end position="24"/>
    </location>
</feature>
<comment type="catalytic activity">
    <reaction evidence="6">
        <text>a uridine in RNA = a pseudouridine in RNA</text>
        <dbReference type="Rhea" id="RHEA:48348"/>
        <dbReference type="Rhea" id="RHEA-COMP:12068"/>
        <dbReference type="Rhea" id="RHEA-COMP:12069"/>
        <dbReference type="ChEBI" id="CHEBI:65314"/>
        <dbReference type="ChEBI" id="CHEBI:65315"/>
    </reaction>
</comment>
<comment type="caution">
    <text evidence="9">The sequence shown here is derived from an EMBL/GenBank/DDBJ whole genome shotgun (WGS) entry which is preliminary data.</text>
</comment>
<keyword evidence="10" id="KW-1185">Reference proteome</keyword>
<dbReference type="GO" id="GO:0003723">
    <property type="term" value="F:RNA binding"/>
    <property type="evidence" value="ECO:0007669"/>
    <property type="project" value="UniProtKB-KW"/>
</dbReference>
<evidence type="ECO:0000256" key="6">
    <source>
        <dbReference type="RuleBase" id="RU362028"/>
    </source>
</evidence>
<organism evidence="9 10">
    <name type="scientific">Ideonella livida</name>
    <dbReference type="NCBI Taxonomy" id="2707176"/>
    <lineage>
        <taxon>Bacteria</taxon>
        <taxon>Pseudomonadati</taxon>
        <taxon>Pseudomonadota</taxon>
        <taxon>Betaproteobacteria</taxon>
        <taxon>Burkholderiales</taxon>
        <taxon>Sphaerotilaceae</taxon>
        <taxon>Ideonella</taxon>
    </lineage>
</organism>
<comment type="catalytic activity">
    <reaction evidence="3">
        <text>uridine(1911/1915/1917) in 23S rRNA = pseudouridine(1911/1915/1917) in 23S rRNA</text>
        <dbReference type="Rhea" id="RHEA:42524"/>
        <dbReference type="Rhea" id="RHEA-COMP:10097"/>
        <dbReference type="Rhea" id="RHEA-COMP:10098"/>
        <dbReference type="ChEBI" id="CHEBI:65314"/>
        <dbReference type="ChEBI" id="CHEBI:65315"/>
        <dbReference type="EC" id="5.4.99.23"/>
    </reaction>
</comment>
<dbReference type="Proteomes" id="UP000484255">
    <property type="component" value="Unassembled WGS sequence"/>
</dbReference>
<comment type="similarity">
    <text evidence="1 6">Belongs to the pseudouridine synthase RluA family.</text>
</comment>
<evidence type="ECO:0000256" key="5">
    <source>
        <dbReference type="PROSITE-ProRule" id="PRU00182"/>
    </source>
</evidence>
<dbReference type="InterPro" id="IPR006225">
    <property type="entry name" value="PsdUridine_synth_RluC/D"/>
</dbReference>
<dbReference type="InterPro" id="IPR050188">
    <property type="entry name" value="RluA_PseudoU_synthase"/>
</dbReference>
<keyword evidence="2 6" id="KW-0413">Isomerase</keyword>
<comment type="function">
    <text evidence="6">Responsible for synthesis of pseudouridine from uracil.</text>
</comment>
<dbReference type="NCBIfam" id="TIGR00005">
    <property type="entry name" value="rluA_subfam"/>
    <property type="match status" value="1"/>
</dbReference>
<name>A0A7C9PFM6_9BURK</name>
<dbReference type="GO" id="GO:0000455">
    <property type="term" value="P:enzyme-directed rRNA pseudouridine synthesis"/>
    <property type="evidence" value="ECO:0007669"/>
    <property type="project" value="UniProtKB-ARBA"/>
</dbReference>
<dbReference type="GO" id="GO:0160140">
    <property type="term" value="F:23S rRNA pseudouridine(1911/1915/1917) synthase activity"/>
    <property type="evidence" value="ECO:0007669"/>
    <property type="project" value="UniProtKB-EC"/>
</dbReference>
<dbReference type="Gene3D" id="3.30.2350.10">
    <property type="entry name" value="Pseudouridine synthase"/>
    <property type="match status" value="1"/>
</dbReference>
<dbReference type="RefSeq" id="WP_163456704.1">
    <property type="nucleotide sequence ID" value="NZ_JAAGOH010000005.1"/>
</dbReference>
<dbReference type="PANTHER" id="PTHR21600">
    <property type="entry name" value="MITOCHONDRIAL RNA PSEUDOURIDINE SYNTHASE"/>
    <property type="match status" value="1"/>
</dbReference>
<dbReference type="InterPro" id="IPR006145">
    <property type="entry name" value="PsdUridine_synth_RsuA/RluA"/>
</dbReference>
<evidence type="ECO:0000313" key="10">
    <source>
        <dbReference type="Proteomes" id="UP000484255"/>
    </source>
</evidence>
<dbReference type="PANTHER" id="PTHR21600:SF44">
    <property type="entry name" value="RIBOSOMAL LARGE SUBUNIT PSEUDOURIDINE SYNTHASE D"/>
    <property type="match status" value="1"/>
</dbReference>
<evidence type="ECO:0000256" key="3">
    <source>
        <dbReference type="ARBA" id="ARBA00036882"/>
    </source>
</evidence>
<dbReference type="PROSITE" id="PS01129">
    <property type="entry name" value="PSI_RLU"/>
    <property type="match status" value="1"/>
</dbReference>
<dbReference type="SMART" id="SM00363">
    <property type="entry name" value="S4"/>
    <property type="match status" value="1"/>
</dbReference>
<keyword evidence="5" id="KW-0694">RNA-binding</keyword>
<proteinExistence type="inferred from homology"/>
<accession>A0A7C9PFM6</accession>
<evidence type="ECO:0000256" key="2">
    <source>
        <dbReference type="ARBA" id="ARBA00023235"/>
    </source>
</evidence>
<dbReference type="AlphaFoldDB" id="A0A7C9PFM6"/>
<evidence type="ECO:0000256" key="7">
    <source>
        <dbReference type="SAM" id="MobiDB-lite"/>
    </source>
</evidence>
<feature type="active site" evidence="4">
    <location>
        <position position="163"/>
    </location>
</feature>
<dbReference type="Gene3D" id="3.10.290.10">
    <property type="entry name" value="RNA-binding S4 domain"/>
    <property type="match status" value="1"/>
</dbReference>
<evidence type="ECO:0000259" key="8">
    <source>
        <dbReference type="SMART" id="SM00363"/>
    </source>
</evidence>
<dbReference type="InterPro" id="IPR020103">
    <property type="entry name" value="PsdUridine_synth_cat_dom_sf"/>
</dbReference>
<dbReference type="CDD" id="cd00165">
    <property type="entry name" value="S4"/>
    <property type="match status" value="1"/>
</dbReference>
<dbReference type="Pfam" id="PF01479">
    <property type="entry name" value="S4"/>
    <property type="match status" value="1"/>
</dbReference>
<reference evidence="9 10" key="1">
    <citation type="submission" date="2020-02" db="EMBL/GenBank/DDBJ databases">
        <title>Ideonella bacterium strain TBM-1.</title>
        <authorList>
            <person name="Chen W.-M."/>
        </authorList>
    </citation>
    <scope>NUCLEOTIDE SEQUENCE [LARGE SCALE GENOMIC DNA]</scope>
    <source>
        <strain evidence="9 10">TBM-1</strain>
    </source>
</reference>
<dbReference type="InterPro" id="IPR002942">
    <property type="entry name" value="S4_RNA-bd"/>
</dbReference>
<dbReference type="InterPro" id="IPR006224">
    <property type="entry name" value="PsdUridine_synth_RluA-like_CS"/>
</dbReference>
<dbReference type="CDD" id="cd02869">
    <property type="entry name" value="PseudoU_synth_RluA_like"/>
    <property type="match status" value="1"/>
</dbReference>
<dbReference type="Pfam" id="PF00849">
    <property type="entry name" value="PseudoU_synth_2"/>
    <property type="match status" value="1"/>
</dbReference>
<dbReference type="SUPFAM" id="SSF55174">
    <property type="entry name" value="Alpha-L RNA-binding motif"/>
    <property type="match status" value="1"/>
</dbReference>
<feature type="domain" description="RNA-binding S4" evidence="8">
    <location>
        <begin position="41"/>
        <end position="99"/>
    </location>
</feature>
<dbReference type="InterPro" id="IPR036986">
    <property type="entry name" value="S4_RNA-bd_sf"/>
</dbReference>
<protein>
    <recommendedName>
        <fullName evidence="6">Pseudouridine synthase</fullName>
        <ecNumber evidence="6">5.4.99.-</ecNumber>
    </recommendedName>
</protein>
<evidence type="ECO:0000256" key="1">
    <source>
        <dbReference type="ARBA" id="ARBA00010876"/>
    </source>
</evidence>
<dbReference type="SUPFAM" id="SSF55120">
    <property type="entry name" value="Pseudouridine synthase"/>
    <property type="match status" value="1"/>
</dbReference>
<dbReference type="PROSITE" id="PS50889">
    <property type="entry name" value="S4"/>
    <property type="match status" value="1"/>
</dbReference>
<dbReference type="EMBL" id="JAAGOH010000005">
    <property type="protein sequence ID" value="NDY90713.1"/>
    <property type="molecule type" value="Genomic_DNA"/>
</dbReference>
<dbReference type="EC" id="5.4.99.-" evidence="6"/>
<evidence type="ECO:0000256" key="4">
    <source>
        <dbReference type="PIRSR" id="PIRSR606225-1"/>
    </source>
</evidence>
<sequence>MTDDCSRPLSGGQEPEAAEAGEGEEALLEFDARVPAADHGERLDRYLAAQISSYSRSHLQGLIEAGHVLLDGLPVLQSSRKLKSGQRLQARVVAPEAQRAFQAEDLPLDIVFEDEHLLVVNKPAGLVVHPAAGHWQGTLLNGLLGHHASAAQLPRAGIVHRLDKDTSGLMVVGKTLAAVTSLVRDLAARQVSRHYLALAWGAAQAGEQRRFDGPIGRDPASRIRMAVVAAGKPAMTDALCLGGGQGMAAWVCKLHSGRTHQIRVHLSQAGHPLVADTVYGGRPALGLGRQALHARRLGFCHPATGAPLSFEAPLPADMAQAWALLAVKPWQGELPNLSPP</sequence>